<gene>
    <name evidence="4" type="ORF">LtaPh_3233200</name>
</gene>
<dbReference type="EMBL" id="BLBS01000049">
    <property type="protein sequence ID" value="GET91656.1"/>
    <property type="molecule type" value="Genomic_DNA"/>
</dbReference>
<feature type="compositionally biased region" description="Polar residues" evidence="2">
    <location>
        <begin position="473"/>
        <end position="483"/>
    </location>
</feature>
<dbReference type="PROSITE" id="PS50966">
    <property type="entry name" value="ZF_SWIM"/>
    <property type="match status" value="1"/>
</dbReference>
<comment type="caution">
    <text evidence="4">The sequence shown here is derived from an EMBL/GenBank/DDBJ whole genome shotgun (WGS) entry which is preliminary data.</text>
</comment>
<feature type="compositionally biased region" description="Polar residues" evidence="2">
    <location>
        <begin position="171"/>
        <end position="182"/>
    </location>
</feature>
<evidence type="ECO:0000259" key="3">
    <source>
        <dbReference type="PROSITE" id="PS50966"/>
    </source>
</evidence>
<feature type="compositionally biased region" description="Low complexity" evidence="2">
    <location>
        <begin position="586"/>
        <end position="598"/>
    </location>
</feature>
<feature type="compositionally biased region" description="Basic and acidic residues" evidence="2">
    <location>
        <begin position="1"/>
        <end position="11"/>
    </location>
</feature>
<reference evidence="4" key="1">
    <citation type="submission" date="2019-11" db="EMBL/GenBank/DDBJ databases">
        <title>Leishmania tarentolae CDS.</title>
        <authorList>
            <person name="Goto Y."/>
            <person name="Yamagishi J."/>
        </authorList>
    </citation>
    <scope>NUCLEOTIDE SEQUENCE [LARGE SCALE GENOMIC DNA]</scope>
    <source>
        <strain evidence="4">Parrot Tar II</strain>
    </source>
</reference>
<organism evidence="4 5">
    <name type="scientific">Leishmania tarentolae</name>
    <name type="common">Sauroleishmania tarentolae</name>
    <dbReference type="NCBI Taxonomy" id="5689"/>
    <lineage>
        <taxon>Eukaryota</taxon>
        <taxon>Discoba</taxon>
        <taxon>Euglenozoa</taxon>
        <taxon>Kinetoplastea</taxon>
        <taxon>Metakinetoplastina</taxon>
        <taxon>Trypanosomatida</taxon>
        <taxon>Trypanosomatidae</taxon>
        <taxon>Leishmaniinae</taxon>
        <taxon>Leishmania</taxon>
        <taxon>lizard Leishmania</taxon>
    </lineage>
</organism>
<proteinExistence type="predicted"/>
<feature type="compositionally biased region" description="Polar residues" evidence="2">
    <location>
        <begin position="1446"/>
        <end position="1461"/>
    </location>
</feature>
<feature type="region of interest" description="Disordered" evidence="2">
    <location>
        <begin position="507"/>
        <end position="552"/>
    </location>
</feature>
<feature type="region of interest" description="Disordered" evidence="2">
    <location>
        <begin position="1537"/>
        <end position="1566"/>
    </location>
</feature>
<evidence type="ECO:0000313" key="4">
    <source>
        <dbReference type="EMBL" id="GET91656.1"/>
    </source>
</evidence>
<feature type="region of interest" description="Disordered" evidence="2">
    <location>
        <begin position="1404"/>
        <end position="1482"/>
    </location>
</feature>
<keyword evidence="1" id="KW-0863">Zinc-finger</keyword>
<feature type="region of interest" description="Disordered" evidence="2">
    <location>
        <begin position="819"/>
        <end position="856"/>
    </location>
</feature>
<feature type="compositionally biased region" description="Low complexity" evidence="2">
    <location>
        <begin position="728"/>
        <end position="739"/>
    </location>
</feature>
<dbReference type="VEuPathDB" id="TriTrypDB:LtaPh_3233200"/>
<feature type="compositionally biased region" description="Polar residues" evidence="2">
    <location>
        <begin position="1331"/>
        <end position="1342"/>
    </location>
</feature>
<keyword evidence="1" id="KW-0479">Metal-binding</keyword>
<feature type="region of interest" description="Disordered" evidence="2">
    <location>
        <begin position="1"/>
        <end position="31"/>
    </location>
</feature>
<accession>A0A640KPM2</accession>
<dbReference type="Proteomes" id="UP000419144">
    <property type="component" value="Unassembled WGS sequence"/>
</dbReference>
<feature type="compositionally biased region" description="Basic residues" evidence="2">
    <location>
        <begin position="1462"/>
        <end position="1471"/>
    </location>
</feature>
<feature type="domain" description="SWIM-type" evidence="3">
    <location>
        <begin position="1282"/>
        <end position="1321"/>
    </location>
</feature>
<feature type="compositionally biased region" description="Low complexity" evidence="2">
    <location>
        <begin position="1426"/>
        <end position="1436"/>
    </location>
</feature>
<feature type="compositionally biased region" description="Low complexity" evidence="2">
    <location>
        <begin position="681"/>
        <end position="695"/>
    </location>
</feature>
<feature type="compositionally biased region" description="Low complexity" evidence="2">
    <location>
        <begin position="642"/>
        <end position="663"/>
    </location>
</feature>
<feature type="compositionally biased region" description="Low complexity" evidence="2">
    <location>
        <begin position="1473"/>
        <end position="1482"/>
    </location>
</feature>
<name>A0A640KPM2_LEITA</name>
<protein>
    <recommendedName>
        <fullName evidence="3">SWIM-type domain-containing protein</fullName>
    </recommendedName>
</protein>
<keyword evidence="5" id="KW-1185">Reference proteome</keyword>
<feature type="compositionally biased region" description="Basic and acidic residues" evidence="2">
    <location>
        <begin position="664"/>
        <end position="677"/>
    </location>
</feature>
<feature type="region of interest" description="Disordered" evidence="2">
    <location>
        <begin position="308"/>
        <end position="343"/>
    </location>
</feature>
<feature type="region of interest" description="Disordered" evidence="2">
    <location>
        <begin position="1331"/>
        <end position="1382"/>
    </location>
</feature>
<feature type="compositionally biased region" description="Low complexity" evidence="2">
    <location>
        <begin position="319"/>
        <end position="342"/>
    </location>
</feature>
<dbReference type="InterPro" id="IPR007527">
    <property type="entry name" value="Znf_SWIM"/>
</dbReference>
<feature type="compositionally biased region" description="Low complexity" evidence="2">
    <location>
        <begin position="456"/>
        <end position="466"/>
    </location>
</feature>
<feature type="compositionally biased region" description="Polar residues" evidence="2">
    <location>
        <begin position="16"/>
        <end position="31"/>
    </location>
</feature>
<dbReference type="GO" id="GO:0008270">
    <property type="term" value="F:zinc ion binding"/>
    <property type="evidence" value="ECO:0007669"/>
    <property type="project" value="UniProtKB-KW"/>
</dbReference>
<feature type="region of interest" description="Disordered" evidence="2">
    <location>
        <begin position="394"/>
        <end position="483"/>
    </location>
</feature>
<evidence type="ECO:0000256" key="1">
    <source>
        <dbReference type="PROSITE-ProRule" id="PRU00325"/>
    </source>
</evidence>
<keyword evidence="1" id="KW-0862">Zinc</keyword>
<evidence type="ECO:0000313" key="5">
    <source>
        <dbReference type="Proteomes" id="UP000419144"/>
    </source>
</evidence>
<feature type="compositionally biased region" description="Polar residues" evidence="2">
    <location>
        <begin position="1356"/>
        <end position="1368"/>
    </location>
</feature>
<dbReference type="OrthoDB" id="267734at2759"/>
<sequence>MRRGSGERSGVERLLSSASTPTTAGRSLSPFTSLDTSLVHSLDGYGDYDEDSTAFVSPASFSLSSYHSHTNSLTRASLPAVASPILILGDVSEPVVFDHEVQPEMRQIPEVVQLPAKSSQALSAPSLRSSLFSYITDSLTSAESLLPFRSSAFVTSPSSAAPPGEGEPLQRTGSSLPHSQPTAFAPLSAVHEAGQSSDLREERASLFSSSLSSSAVLAEMRTTSSFSTPPPLVSASAMTTQVLPSCTDDEGRYCSRASPPAMESSPLLLCTPRTASRPQVEERELERSGSSAKDLSVADVVSTLPLTALDELPPPTPLPSSLSFSASPSTAPPLSAVAASPTETPVRPSLSHLATSLLCADDADPLADQWHTKSRINTTELPWVPMLLPAMPAPKRRQRVQTDTSPPLVEGHNDAQGVGLADGNPVAKRRRIRKRGEEGALPTSSETVSVAERGVLAAASLSQPPSSRRRQTTKAATEDNYQSAVTITPSNIAGLGPMPKVAGALDQKENCDSARGPTETSTDHPPASRNAPEHIFQPSNSSKLSAELHSQGPTHLAGDDVPLFNLFTAGSDAGVSLKLMASAAYQPSVTPSVPSQSQGNGLRRKRSRKAEIPRTSAAAEDVVAPSVGRAVAKASREEMEAAPRALTALPLSSSSPPAPQLTTQREKLDDGRTKDELPANGSTSAAASSGATGQGKTPISLSTLPPRNRRKRQKTLAAATGTPSCTRSSNANGSNGAGAQAISTEKRAAGVQSSVLQARRSAVCTSASSFESGRCCLWIELSEGYQEAHGTLLRQVLMYWGWLHSESCASQGGGLALPVGSSPLPSNATPKHPSRKRSGDRKCSRTSAAGASAQIERTDRRANNALVVLLCPSPLSVGEALRWWTQRAHVEHSFIPPLLAVSMSADSPSSVVGRSDRVPSASPAVPTPDEEYALFRDAIQLTSSVYNTNADRSFAVSCSAAGHAALAQLLSLDQVFDSMQVCADVLRSAAGIPLTSLPVKTPVVEDAEVSSQTAVLAVSALMQNNCSGSASERGRASSLQERCFAELCQWNGLAAELQRQPRRPQLVLRRVRVDPMHQNGGTSKRNLACPPVSHAALMGASANVLPASSVTGPSLSPEERPKWVTFGMVLPAMRNEDTFASSARREDRVLASQPPPVVVAPAHLAVLHLFARVLFTPDNYVTAVNVVESYARASHRCLTDYLSDYSCAMTGPLRYSASATIRRYLQVRVLVELAPLLALVKEEIPAQKGTSTGLSVGEACVSYSSASTLAAPVVLLARLKWRTVVLSLSCTCTPRLYEQVPHTDDGEKVCRHIAELFHYFTTQQFSVIGHQTTQREQPLSQHQAKREPARADPMLYSQSLPVSPGTTSSEKRHLTRRRYISTNTSNSSAKVILSSLPLSAPCTHSSDLCADSEGASPEQERDEVSGSDSSDSASSAQHPARYHSRQCGSTPALSPTTSSKTRQTRPLKKAQRSSTVTAANTSVASSVAASAAGTDFHTQALQYALLLLRERLRDGTGEGPVDDGAVCFAEAATGDDEFLFQPSGTPPPARPRKRARSKGVSQGDTEHVRALQLVEKLLRDQLS</sequence>
<evidence type="ECO:0000256" key="2">
    <source>
        <dbReference type="SAM" id="MobiDB-lite"/>
    </source>
</evidence>
<feature type="region of interest" description="Disordered" evidence="2">
    <location>
        <begin position="156"/>
        <end position="182"/>
    </location>
</feature>
<feature type="region of interest" description="Disordered" evidence="2">
    <location>
        <begin position="634"/>
        <end position="741"/>
    </location>
</feature>
<feature type="region of interest" description="Disordered" evidence="2">
    <location>
        <begin position="586"/>
        <end position="621"/>
    </location>
</feature>